<keyword evidence="4" id="KW-0460">Magnesium</keyword>
<evidence type="ECO:0000256" key="2">
    <source>
        <dbReference type="ARBA" id="ARBA00022553"/>
    </source>
</evidence>
<dbReference type="EMBL" id="BARS01035181">
    <property type="protein sequence ID" value="GAG15851.1"/>
    <property type="molecule type" value="Genomic_DNA"/>
</dbReference>
<dbReference type="InterPro" id="IPR005843">
    <property type="entry name" value="A-D-PHexomutase_C"/>
</dbReference>
<evidence type="ECO:0000259" key="6">
    <source>
        <dbReference type="Pfam" id="PF00408"/>
    </source>
</evidence>
<dbReference type="Pfam" id="PF02879">
    <property type="entry name" value="PGM_PMM_II"/>
    <property type="match status" value="1"/>
</dbReference>
<gene>
    <name evidence="9" type="ORF">S01H1_54243</name>
</gene>
<evidence type="ECO:0000259" key="7">
    <source>
        <dbReference type="Pfam" id="PF02879"/>
    </source>
</evidence>
<feature type="non-terminal residue" evidence="9">
    <location>
        <position position="1"/>
    </location>
</feature>
<sequence length="258" mass="28693">QLLAGGATQVQELHGERNPLFPGLQPEPIARHLGALIDTVTASGADVGLATDGDGDRVGIIDEKGEFINQHQVFALLAYYLLEVRGQRGPMVKSLTSTRMIHRLGELYNVAVHETPVGFKFLGPKMIAEDALIAGEESGGFAFRHHPPDRDGILSSLYFLDLMARRGRSPSELVAELYEKVGPHYYDRIDIHLEPEQKTELVQRLSRARPERLAGLRVTDQDSTDGFRFHLEGGGWLLVRFSGTEPLLRIYTEVQDQT</sequence>
<dbReference type="InterPro" id="IPR036900">
    <property type="entry name" value="A-D-PHexomutase_C_sf"/>
</dbReference>
<dbReference type="InterPro" id="IPR005846">
    <property type="entry name" value="A-D-PHexomutase_a/b/a-III"/>
</dbReference>
<proteinExistence type="predicted"/>
<dbReference type="Gene3D" id="3.30.310.50">
    <property type="entry name" value="Alpha-D-phosphohexomutase, C-terminal domain"/>
    <property type="match status" value="1"/>
</dbReference>
<dbReference type="InterPro" id="IPR005845">
    <property type="entry name" value="A-D-PHexomutase_a/b/a-II"/>
</dbReference>
<feature type="non-terminal residue" evidence="9">
    <location>
        <position position="258"/>
    </location>
</feature>
<dbReference type="Pfam" id="PF00408">
    <property type="entry name" value="PGM_PMM_IV"/>
    <property type="match status" value="1"/>
</dbReference>
<keyword evidence="5" id="KW-0413">Isomerase</keyword>
<keyword evidence="2" id="KW-0597">Phosphoprotein</keyword>
<evidence type="ECO:0000256" key="4">
    <source>
        <dbReference type="ARBA" id="ARBA00022842"/>
    </source>
</evidence>
<dbReference type="SUPFAM" id="SSF55957">
    <property type="entry name" value="Phosphoglucomutase, C-terminal domain"/>
    <property type="match status" value="1"/>
</dbReference>
<evidence type="ECO:0000256" key="5">
    <source>
        <dbReference type="ARBA" id="ARBA00023235"/>
    </source>
</evidence>
<evidence type="ECO:0000313" key="9">
    <source>
        <dbReference type="EMBL" id="GAG15851.1"/>
    </source>
</evidence>
<organism evidence="9">
    <name type="scientific">marine sediment metagenome</name>
    <dbReference type="NCBI Taxonomy" id="412755"/>
    <lineage>
        <taxon>unclassified sequences</taxon>
        <taxon>metagenomes</taxon>
        <taxon>ecological metagenomes</taxon>
    </lineage>
</organism>
<feature type="domain" description="Alpha-D-phosphohexomutase alpha/beta/alpha" evidence="7">
    <location>
        <begin position="7"/>
        <end position="65"/>
    </location>
</feature>
<comment type="caution">
    <text evidence="9">The sequence shown here is derived from an EMBL/GenBank/DDBJ whole genome shotgun (WGS) entry which is preliminary data.</text>
</comment>
<feature type="domain" description="Alpha-D-phosphohexomutase alpha/beta/alpha" evidence="8">
    <location>
        <begin position="70"/>
        <end position="180"/>
    </location>
</feature>
<protein>
    <recommendedName>
        <fullName evidence="10">Alpha-D-phosphohexomutase alpha/beta/alpha domain-containing protein</fullName>
    </recommendedName>
</protein>
<keyword evidence="3" id="KW-0479">Metal-binding</keyword>
<dbReference type="InterPro" id="IPR016055">
    <property type="entry name" value="A-D-PHexomutase_a/b/a-I/II/III"/>
</dbReference>
<reference evidence="9" key="1">
    <citation type="journal article" date="2014" name="Front. Microbiol.">
        <title>High frequency of phylogenetically diverse reductive dehalogenase-homologous genes in deep subseafloor sedimentary metagenomes.</title>
        <authorList>
            <person name="Kawai M."/>
            <person name="Futagami T."/>
            <person name="Toyoda A."/>
            <person name="Takaki Y."/>
            <person name="Nishi S."/>
            <person name="Hori S."/>
            <person name="Arai W."/>
            <person name="Tsubouchi T."/>
            <person name="Morono Y."/>
            <person name="Uchiyama I."/>
            <person name="Ito T."/>
            <person name="Fujiyama A."/>
            <person name="Inagaki F."/>
            <person name="Takami H."/>
        </authorList>
    </citation>
    <scope>NUCLEOTIDE SEQUENCE</scope>
    <source>
        <strain evidence="9">Expedition CK06-06</strain>
    </source>
</reference>
<dbReference type="Pfam" id="PF02880">
    <property type="entry name" value="PGM_PMM_III"/>
    <property type="match status" value="1"/>
</dbReference>
<dbReference type="Gene3D" id="3.40.120.10">
    <property type="entry name" value="Alpha-D-Glucose-1,6-Bisphosphate, subunit A, domain 3"/>
    <property type="match status" value="2"/>
</dbReference>
<dbReference type="AlphaFoldDB" id="X0WT20"/>
<dbReference type="SUPFAM" id="SSF53738">
    <property type="entry name" value="Phosphoglucomutase, first 3 domains"/>
    <property type="match status" value="2"/>
</dbReference>
<dbReference type="PANTHER" id="PTHR43771:SF1">
    <property type="entry name" value="PHOSPHOMANNOMUTASE"/>
    <property type="match status" value="1"/>
</dbReference>
<dbReference type="GO" id="GO:0005975">
    <property type="term" value="P:carbohydrate metabolic process"/>
    <property type="evidence" value="ECO:0007669"/>
    <property type="project" value="InterPro"/>
</dbReference>
<evidence type="ECO:0000256" key="3">
    <source>
        <dbReference type="ARBA" id="ARBA00022723"/>
    </source>
</evidence>
<evidence type="ECO:0000256" key="1">
    <source>
        <dbReference type="ARBA" id="ARBA00001946"/>
    </source>
</evidence>
<name>X0WT20_9ZZZZ</name>
<evidence type="ECO:0000259" key="8">
    <source>
        <dbReference type="Pfam" id="PF02880"/>
    </source>
</evidence>
<dbReference type="GO" id="GO:0046872">
    <property type="term" value="F:metal ion binding"/>
    <property type="evidence" value="ECO:0007669"/>
    <property type="project" value="UniProtKB-KW"/>
</dbReference>
<dbReference type="GO" id="GO:0016868">
    <property type="term" value="F:intramolecular phosphotransferase activity"/>
    <property type="evidence" value="ECO:0007669"/>
    <property type="project" value="InterPro"/>
</dbReference>
<accession>X0WT20</accession>
<dbReference type="PANTHER" id="PTHR43771">
    <property type="entry name" value="PHOSPHOMANNOMUTASE"/>
    <property type="match status" value="1"/>
</dbReference>
<comment type="cofactor">
    <cofactor evidence="1">
        <name>Mg(2+)</name>
        <dbReference type="ChEBI" id="CHEBI:18420"/>
    </cofactor>
</comment>
<evidence type="ECO:0008006" key="10">
    <source>
        <dbReference type="Google" id="ProtNLM"/>
    </source>
</evidence>
<feature type="domain" description="Alpha-D-phosphohexomutase C-terminal" evidence="6">
    <location>
        <begin position="219"/>
        <end position="257"/>
    </location>
</feature>